<reference evidence="1" key="2">
    <citation type="submission" date="2023-05" db="EMBL/GenBank/DDBJ databases">
        <authorList>
            <consortium name="Lawrence Berkeley National Laboratory"/>
            <person name="Steindorff A."/>
            <person name="Hensen N."/>
            <person name="Bonometti L."/>
            <person name="Westerberg I."/>
            <person name="Brannstrom I.O."/>
            <person name="Guillou S."/>
            <person name="Cros-Aarteil S."/>
            <person name="Calhoun S."/>
            <person name="Haridas S."/>
            <person name="Kuo A."/>
            <person name="Mondo S."/>
            <person name="Pangilinan J."/>
            <person name="Riley R."/>
            <person name="Labutti K."/>
            <person name="Andreopoulos B."/>
            <person name="Lipzen A."/>
            <person name="Chen C."/>
            <person name="Yanf M."/>
            <person name="Daum C."/>
            <person name="Ng V."/>
            <person name="Clum A."/>
            <person name="Ohm R."/>
            <person name="Martin F."/>
            <person name="Silar P."/>
            <person name="Natvig D."/>
            <person name="Lalanne C."/>
            <person name="Gautier V."/>
            <person name="Ament-Velasquez S.L."/>
            <person name="Kruys A."/>
            <person name="Hutchinson M.I."/>
            <person name="Powell A.J."/>
            <person name="Barry K."/>
            <person name="Miller A.N."/>
            <person name="Grigoriev I.V."/>
            <person name="Debuchy R."/>
            <person name="Gladieux P."/>
            <person name="Thoren M.H."/>
            <person name="Johannesson H."/>
        </authorList>
    </citation>
    <scope>NUCLEOTIDE SEQUENCE</scope>
    <source>
        <strain evidence="1">CBS 123565</strain>
    </source>
</reference>
<evidence type="ECO:0000313" key="1">
    <source>
        <dbReference type="EMBL" id="KAK4133157.1"/>
    </source>
</evidence>
<accession>A0AAN6UHK0</accession>
<reference evidence="1" key="1">
    <citation type="journal article" date="2023" name="Mol. Phylogenet. Evol.">
        <title>Genome-scale phylogeny and comparative genomics of the fungal order Sordariales.</title>
        <authorList>
            <person name="Hensen N."/>
            <person name="Bonometti L."/>
            <person name="Westerberg I."/>
            <person name="Brannstrom I.O."/>
            <person name="Guillou S."/>
            <person name="Cros-Aarteil S."/>
            <person name="Calhoun S."/>
            <person name="Haridas S."/>
            <person name="Kuo A."/>
            <person name="Mondo S."/>
            <person name="Pangilinan J."/>
            <person name="Riley R."/>
            <person name="LaButti K."/>
            <person name="Andreopoulos B."/>
            <person name="Lipzen A."/>
            <person name="Chen C."/>
            <person name="Yan M."/>
            <person name="Daum C."/>
            <person name="Ng V."/>
            <person name="Clum A."/>
            <person name="Steindorff A."/>
            <person name="Ohm R.A."/>
            <person name="Martin F."/>
            <person name="Silar P."/>
            <person name="Natvig D.O."/>
            <person name="Lalanne C."/>
            <person name="Gautier V."/>
            <person name="Ament-Velasquez S.L."/>
            <person name="Kruys A."/>
            <person name="Hutchinson M.I."/>
            <person name="Powell A.J."/>
            <person name="Barry K."/>
            <person name="Miller A.N."/>
            <person name="Grigoriev I.V."/>
            <person name="Debuchy R."/>
            <person name="Gladieux P."/>
            <person name="Hiltunen Thoren M."/>
            <person name="Johannesson H."/>
        </authorList>
    </citation>
    <scope>NUCLEOTIDE SEQUENCE</scope>
    <source>
        <strain evidence="1">CBS 123565</strain>
    </source>
</reference>
<organism evidence="1 2">
    <name type="scientific">Trichocladium antarcticum</name>
    <dbReference type="NCBI Taxonomy" id="1450529"/>
    <lineage>
        <taxon>Eukaryota</taxon>
        <taxon>Fungi</taxon>
        <taxon>Dikarya</taxon>
        <taxon>Ascomycota</taxon>
        <taxon>Pezizomycotina</taxon>
        <taxon>Sordariomycetes</taxon>
        <taxon>Sordariomycetidae</taxon>
        <taxon>Sordariales</taxon>
        <taxon>Chaetomiaceae</taxon>
        <taxon>Trichocladium</taxon>
    </lineage>
</organism>
<keyword evidence="2" id="KW-1185">Reference proteome</keyword>
<dbReference type="AlphaFoldDB" id="A0AAN6UHK0"/>
<sequence>MNKIPAELHGVIVTQFHDSYCHCPSNTQRPAVWDTARADIVSWDNRTAKQFQRALCLLRLVSKCFYGPATTLLYSHGTFTLDVSYYCSSAIQRQLRYANDRLNQSYMANITGLRIDLLLAGFDRLLEFLDRLEQPIQRSCQVDAGQIRAAENARNDLLRALPKLDFPVDSMTALELRLDEPSHGVVDGWRYDGIWKFVNCRLPNITDLYIRGSFAGECSKIQPGVVVDMQGTGADRASIGIAAIIYSMTLASWPKIRRLLLSVAYSDKSHYFHQPHPLTPMNYRPTPQVLPQVSRFINLDELSLCGLKGAVQLHPRNTGLTNLYLSDITTAAENLIVMMTRGPILASGAMDSSPLVELVISNVRLGQTQLSDKTWHPGTWSQVFPAIAARCPRLTVLHTQSCIYTDALDSQPDQAAARSHADSAALDKLARAVRARPGASVTGVADI</sequence>
<name>A0AAN6UHK0_9PEZI</name>
<comment type="caution">
    <text evidence="1">The sequence shown here is derived from an EMBL/GenBank/DDBJ whole genome shotgun (WGS) entry which is preliminary data.</text>
</comment>
<protein>
    <submittedName>
        <fullName evidence="1">Uncharacterized protein</fullName>
    </submittedName>
</protein>
<dbReference type="Proteomes" id="UP001304895">
    <property type="component" value="Unassembled WGS sequence"/>
</dbReference>
<evidence type="ECO:0000313" key="2">
    <source>
        <dbReference type="Proteomes" id="UP001304895"/>
    </source>
</evidence>
<proteinExistence type="predicted"/>
<gene>
    <name evidence="1" type="ORF">BT67DRAFT_435041</name>
</gene>
<dbReference type="EMBL" id="MU853413">
    <property type="protein sequence ID" value="KAK4133157.1"/>
    <property type="molecule type" value="Genomic_DNA"/>
</dbReference>